<dbReference type="PANTHER" id="PTHR36234">
    <property type="entry name" value="LYSYL ENDOPEPTIDASE"/>
    <property type="match status" value="1"/>
</dbReference>
<dbReference type="STRING" id="947013.SAMN04488109_4218"/>
<sequence>MHERYSTFGTFPQNKSIGRHGYASIIFQAIILCIFFFHAGIAAQAQANDVSLPLISDLKIYQDIPALSLTDSVRRRTMRTTLAAEDPRSPEVGYTFATTFTPDHDGVWKHYRPGYNTWLLKINSPGAYGLAALLADVHLLPGEKIYVYNLNSMRTLASDNVPNTGVWITNFLKGDEVVIEFDVPVSNAKRGSFTIAGISHAYRDVFTTPSTPGQPVSRTQQEDTCYPCLEGTFWQDDRRSVVRILVFRSNTAVVCTGALVNNAERNQRPFVLTAQHCIGSQFDASRSIFTFNYEDLLCDGRSVSEDDALVGASYRASLYEHDFSLLELQTVPPLGFKPYYAGWDIADRGLDHVSCIHHPLGTPRRISLSNAAVTPGDFETPSGQPRASDGFWRVGKWDLGVTAGGSSGAPLFNLDHHIIGSLAGGGSTCNYPYNDFFQRLSQSWTPSSEPDQQLKYWLDPRSSGIQTLEGFDPYEALNVSCDTASNFSNTETMGLIPYPSGKGYFSGYNSDGIESYAERIPNDGKKLLTGITLLTSSLNVHAPGGVVVSVNSGKNGLPEGTDLFQTYIPYIQMSPEVNYVGLHPYLEVEGDYFITYTMAYSEKDTFALAQSPWRAPASNTAFVKLGSGWAPITQISPGGMGASLGIEAMVCSVLPSGPPTAAATEIDLYPNPTSAAIIARLPLSDNVPFDAAVYNPQGTLVATYAQSFDNNLVISTEGWCSGLYILRVSTSSQTYSARFVKN</sequence>
<gene>
    <name evidence="2" type="ORF">SAMN04488109_4218</name>
</gene>
<evidence type="ECO:0000256" key="1">
    <source>
        <dbReference type="SAM" id="Phobius"/>
    </source>
</evidence>
<keyword evidence="1" id="KW-0472">Membrane</keyword>
<organism evidence="2 3">
    <name type="scientific">Chryseolinea serpens</name>
    <dbReference type="NCBI Taxonomy" id="947013"/>
    <lineage>
        <taxon>Bacteria</taxon>
        <taxon>Pseudomonadati</taxon>
        <taxon>Bacteroidota</taxon>
        <taxon>Cytophagia</taxon>
        <taxon>Cytophagales</taxon>
        <taxon>Fulvivirgaceae</taxon>
        <taxon>Chryseolinea</taxon>
    </lineage>
</organism>
<evidence type="ECO:0000313" key="2">
    <source>
        <dbReference type="EMBL" id="SHH53001.1"/>
    </source>
</evidence>
<dbReference type="Gene3D" id="2.40.10.10">
    <property type="entry name" value="Trypsin-like serine proteases"/>
    <property type="match status" value="2"/>
</dbReference>
<proteinExistence type="predicted"/>
<dbReference type="OrthoDB" id="905690at2"/>
<protein>
    <submittedName>
        <fullName evidence="2">Por secretion system C-terminal sorting domain-containing protein</fullName>
    </submittedName>
</protein>
<dbReference type="Pfam" id="PF13365">
    <property type="entry name" value="Trypsin_2"/>
    <property type="match status" value="1"/>
</dbReference>
<dbReference type="NCBIfam" id="TIGR04183">
    <property type="entry name" value="Por_Secre_tail"/>
    <property type="match status" value="1"/>
</dbReference>
<dbReference type="SUPFAM" id="SSF50494">
    <property type="entry name" value="Trypsin-like serine proteases"/>
    <property type="match status" value="1"/>
</dbReference>
<dbReference type="PANTHER" id="PTHR36234:SF5">
    <property type="entry name" value="LYSYL ENDOPEPTIDASE"/>
    <property type="match status" value="1"/>
</dbReference>
<dbReference type="Proteomes" id="UP000184212">
    <property type="component" value="Unassembled WGS sequence"/>
</dbReference>
<keyword evidence="1" id="KW-1133">Transmembrane helix</keyword>
<dbReference type="InterPro" id="IPR043504">
    <property type="entry name" value="Peptidase_S1_PA_chymotrypsin"/>
</dbReference>
<dbReference type="InterPro" id="IPR009003">
    <property type="entry name" value="Peptidase_S1_PA"/>
</dbReference>
<feature type="transmembrane region" description="Helical" evidence="1">
    <location>
        <begin position="21"/>
        <end position="41"/>
    </location>
</feature>
<dbReference type="EMBL" id="FQWQ01000003">
    <property type="protein sequence ID" value="SHH53001.1"/>
    <property type="molecule type" value="Genomic_DNA"/>
</dbReference>
<dbReference type="InterPro" id="IPR026444">
    <property type="entry name" value="Secre_tail"/>
</dbReference>
<dbReference type="RefSeq" id="WP_084138288.1">
    <property type="nucleotide sequence ID" value="NZ_FQWQ01000003.1"/>
</dbReference>
<keyword evidence="3" id="KW-1185">Reference proteome</keyword>
<dbReference type="AlphaFoldDB" id="A0A1M5TQP1"/>
<accession>A0A1M5TQP1</accession>
<name>A0A1M5TQP1_9BACT</name>
<evidence type="ECO:0000313" key="3">
    <source>
        <dbReference type="Proteomes" id="UP000184212"/>
    </source>
</evidence>
<reference evidence="2 3" key="1">
    <citation type="submission" date="2016-11" db="EMBL/GenBank/DDBJ databases">
        <authorList>
            <person name="Jaros S."/>
            <person name="Januszkiewicz K."/>
            <person name="Wedrychowicz H."/>
        </authorList>
    </citation>
    <scope>NUCLEOTIDE SEQUENCE [LARGE SCALE GENOMIC DNA]</scope>
    <source>
        <strain evidence="2 3">DSM 24574</strain>
    </source>
</reference>
<keyword evidence="1" id="KW-0812">Transmembrane</keyword>